<dbReference type="OrthoDB" id="5571888at2759"/>
<feature type="compositionally biased region" description="Low complexity" evidence="1">
    <location>
        <begin position="38"/>
        <end position="75"/>
    </location>
</feature>
<evidence type="ECO:0000313" key="3">
    <source>
        <dbReference type="EMBL" id="KAG7097739.1"/>
    </source>
</evidence>
<dbReference type="Proteomes" id="UP001049176">
    <property type="component" value="Chromosome 2"/>
</dbReference>
<reference evidence="3" key="1">
    <citation type="journal article" date="2021" name="Genome Biol. Evol.">
        <title>The assembled and annotated genome of the fairy-ring fungus Marasmius oreades.</title>
        <authorList>
            <person name="Hiltunen M."/>
            <person name="Ament-Velasquez S.L."/>
            <person name="Johannesson H."/>
        </authorList>
    </citation>
    <scope>NUCLEOTIDE SEQUENCE</scope>
    <source>
        <strain evidence="3">03SP1</strain>
    </source>
</reference>
<dbReference type="GeneID" id="66074137"/>
<dbReference type="PROSITE" id="PS00036">
    <property type="entry name" value="BZIP_BASIC"/>
    <property type="match status" value="1"/>
</dbReference>
<feature type="region of interest" description="Disordered" evidence="1">
    <location>
        <begin position="702"/>
        <end position="724"/>
    </location>
</feature>
<dbReference type="PANTHER" id="PTHR37616">
    <property type="entry name" value="BZIP TRANSCRIPTION FACTOR 60-LIKE"/>
    <property type="match status" value="1"/>
</dbReference>
<feature type="compositionally biased region" description="Low complexity" evidence="1">
    <location>
        <begin position="449"/>
        <end position="465"/>
    </location>
</feature>
<feature type="region of interest" description="Disordered" evidence="1">
    <location>
        <begin position="449"/>
        <end position="473"/>
    </location>
</feature>
<dbReference type="CDD" id="cd14810">
    <property type="entry name" value="bZIP_u1"/>
    <property type="match status" value="1"/>
</dbReference>
<sequence>MLVDNPLAFFSPLPTMTTTNESDFSEFLNTELFGPSSSSALNSTSMTSATPGSPEHSTSPSSGSSSPTISLLTTPPQQPLHNSFPEIHADDPYALGSPNSILNFLNEDWKMDSSMGLGMGGVSAGSAGSFGANGNLNSMNPLFLPPAEFDLVSALTSGASNPVTDVNMASAAAATTSTSSSQMAIDPQLVDSPTESGKHDSDDEGEASSSEMPSMKKASTPEPAITIAPVKVGGHGKSRKGTVQSGGITKKQAASTHPSHSSTTATPTSTATATKNKENLSAKKSAGSNFASEKDNDIDEDDLPADWRPPPEVFQKMSSKEKRQLRNKISARNFRVRRKEYISTLELDIAERDRVLQAIRSELGSTQSENFALRQEIAALKKALLEGRPTQSSPQAHGMVKGAGEGMDVNLNAVNGVTLEDFLPPPAPLPERSAADEILARAAAAAAASSSASSPNATSSSSPSSFPLVTPNTQKDVSLSTSQAAFWGGVGGGNYGHGFGLGGGVTPVHTVLMPEISSAGLRHQQQEDLNVSKWVRDVLAAQAQASMEEDEEPSHHYQRRLQENMNPAMNGSVDEEEEEHNGSSLEFERFVEENNFTMKSIDAYRMHLWTKMAASHQPSNTRATKQTPPPPPPLPPTQSPTIPQKKYHPDRISSPSPFAPFPSQSPSPPLPSHYLTSPHLVNPKAQLTNRSLASQLKPHYFMSSQKPNLPSSSSSASTSTPPNYSSLSFSKMLGTGFLGNGVGVGSGLANKRQTHSASSATTAEQQQQMMYAATATLASQTLLGKLGGAFWDAFSGSTSTTKSSTPGSGGGGVGGRSWDADKVRKVLEGKAVVRVVDVDDGKSYQMSRESVVKKEVGLASPVLGPSPSLVRRDAAPASDPTEWLEEKMKQLSLAKKN</sequence>
<feature type="compositionally biased region" description="Low complexity" evidence="1">
    <location>
        <begin position="797"/>
        <end position="806"/>
    </location>
</feature>
<feature type="compositionally biased region" description="Polar residues" evidence="1">
    <location>
        <begin position="616"/>
        <end position="625"/>
    </location>
</feature>
<dbReference type="AlphaFoldDB" id="A0A9P8ADL6"/>
<feature type="compositionally biased region" description="Pro residues" evidence="1">
    <location>
        <begin position="657"/>
        <end position="671"/>
    </location>
</feature>
<evidence type="ECO:0000313" key="4">
    <source>
        <dbReference type="Proteomes" id="UP001049176"/>
    </source>
</evidence>
<feature type="domain" description="BZIP" evidence="2">
    <location>
        <begin position="317"/>
        <end position="380"/>
    </location>
</feature>
<dbReference type="Gene3D" id="1.20.5.170">
    <property type="match status" value="1"/>
</dbReference>
<feature type="compositionally biased region" description="Low complexity" evidence="1">
    <location>
        <begin position="253"/>
        <end position="274"/>
    </location>
</feature>
<dbReference type="SMART" id="SM00338">
    <property type="entry name" value="BRLZ"/>
    <property type="match status" value="1"/>
</dbReference>
<dbReference type="GO" id="GO:0003700">
    <property type="term" value="F:DNA-binding transcription factor activity"/>
    <property type="evidence" value="ECO:0007669"/>
    <property type="project" value="InterPro"/>
</dbReference>
<dbReference type="KEGG" id="more:E1B28_005061"/>
<organism evidence="3 4">
    <name type="scientific">Marasmius oreades</name>
    <name type="common">fairy-ring Marasmius</name>
    <dbReference type="NCBI Taxonomy" id="181124"/>
    <lineage>
        <taxon>Eukaryota</taxon>
        <taxon>Fungi</taxon>
        <taxon>Dikarya</taxon>
        <taxon>Basidiomycota</taxon>
        <taxon>Agaricomycotina</taxon>
        <taxon>Agaricomycetes</taxon>
        <taxon>Agaricomycetidae</taxon>
        <taxon>Agaricales</taxon>
        <taxon>Marasmiineae</taxon>
        <taxon>Marasmiaceae</taxon>
        <taxon>Marasmius</taxon>
    </lineage>
</organism>
<comment type="caution">
    <text evidence="3">The sequence shown here is derived from an EMBL/GenBank/DDBJ whole genome shotgun (WGS) entry which is preliminary data.</text>
</comment>
<dbReference type="EMBL" id="CM032182">
    <property type="protein sequence ID" value="KAG7097739.1"/>
    <property type="molecule type" value="Genomic_DNA"/>
</dbReference>
<proteinExistence type="predicted"/>
<dbReference type="RefSeq" id="XP_043014209.1">
    <property type="nucleotide sequence ID" value="XM_043160736.1"/>
</dbReference>
<evidence type="ECO:0000256" key="1">
    <source>
        <dbReference type="SAM" id="MobiDB-lite"/>
    </source>
</evidence>
<feature type="region of interest" description="Disordered" evidence="1">
    <location>
        <begin position="613"/>
        <end position="678"/>
    </location>
</feature>
<feature type="region of interest" description="Disordered" evidence="1">
    <location>
        <begin position="858"/>
        <end position="897"/>
    </location>
</feature>
<evidence type="ECO:0000259" key="2">
    <source>
        <dbReference type="PROSITE" id="PS50217"/>
    </source>
</evidence>
<feature type="region of interest" description="Disordered" evidence="1">
    <location>
        <begin position="797"/>
        <end position="818"/>
    </location>
</feature>
<dbReference type="SUPFAM" id="SSF57959">
    <property type="entry name" value="Leucine zipper domain"/>
    <property type="match status" value="1"/>
</dbReference>
<keyword evidence="4" id="KW-1185">Reference proteome</keyword>
<accession>A0A9P8ADL6</accession>
<protein>
    <recommendedName>
        <fullName evidence="2">BZIP domain-containing protein</fullName>
    </recommendedName>
</protein>
<feature type="compositionally biased region" description="Pro residues" evidence="1">
    <location>
        <begin position="627"/>
        <end position="638"/>
    </location>
</feature>
<gene>
    <name evidence="3" type="ORF">E1B28_005061</name>
</gene>
<dbReference type="InterPro" id="IPR046347">
    <property type="entry name" value="bZIP_sf"/>
</dbReference>
<name>A0A9P8ADL6_9AGAR</name>
<feature type="region of interest" description="Disordered" evidence="1">
    <location>
        <begin position="175"/>
        <end position="310"/>
    </location>
</feature>
<dbReference type="PANTHER" id="PTHR37616:SF2">
    <property type="entry name" value="BZIP DOMAIN-CONTAINING PROTEIN"/>
    <property type="match status" value="1"/>
</dbReference>
<feature type="compositionally biased region" description="Low complexity" evidence="1">
    <location>
        <begin position="703"/>
        <end position="724"/>
    </location>
</feature>
<dbReference type="PROSITE" id="PS50217">
    <property type="entry name" value="BZIP"/>
    <property type="match status" value="1"/>
</dbReference>
<feature type="region of interest" description="Disordered" evidence="1">
    <location>
        <begin position="38"/>
        <end position="87"/>
    </location>
</feature>
<dbReference type="InterPro" id="IPR004827">
    <property type="entry name" value="bZIP"/>
</dbReference>